<feature type="signal peptide" evidence="2">
    <location>
        <begin position="1"/>
        <end position="20"/>
    </location>
</feature>
<keyword evidence="4" id="KW-1185">Reference proteome</keyword>
<dbReference type="Proteomes" id="UP000037035">
    <property type="component" value="Unassembled WGS sequence"/>
</dbReference>
<evidence type="ECO:0000313" key="4">
    <source>
        <dbReference type="Proteomes" id="UP000037035"/>
    </source>
</evidence>
<dbReference type="AlphaFoldDB" id="A0A0L6UZ61"/>
<accession>A0A0L6UZ61</accession>
<dbReference type="VEuPathDB" id="FungiDB:VP01_331g5"/>
<keyword evidence="2" id="KW-0732">Signal</keyword>
<feature type="region of interest" description="Disordered" evidence="1">
    <location>
        <begin position="42"/>
        <end position="92"/>
    </location>
</feature>
<evidence type="ECO:0000256" key="1">
    <source>
        <dbReference type="SAM" id="MobiDB-lite"/>
    </source>
</evidence>
<gene>
    <name evidence="3" type="ORF">VP01_331g5</name>
</gene>
<evidence type="ECO:0000313" key="3">
    <source>
        <dbReference type="EMBL" id="KNZ53170.1"/>
    </source>
</evidence>
<feature type="compositionally biased region" description="Low complexity" evidence="1">
    <location>
        <begin position="63"/>
        <end position="88"/>
    </location>
</feature>
<sequence>MVYTQLMTILGLALSMTVRGLPTPQFGLTGMQVNGGQFGNSQYGTNGYDRNGFNTGYQGGREQSVGQSSSTSFQQSSGTSTQSSGGASREYGSGGASGFGANGFESNGANNFGSNYVGSSTALGGSLGLAGLGGGPSLTDSSSHFPLPARQQCRPRCRPWCRPGWWLWWPWWTLLISAPT</sequence>
<dbReference type="EMBL" id="LAVV01008302">
    <property type="protein sequence ID" value="KNZ53170.1"/>
    <property type="molecule type" value="Genomic_DNA"/>
</dbReference>
<feature type="chain" id="PRO_5005567694" evidence="2">
    <location>
        <begin position="21"/>
        <end position="180"/>
    </location>
</feature>
<comment type="caution">
    <text evidence="3">The sequence shown here is derived from an EMBL/GenBank/DDBJ whole genome shotgun (WGS) entry which is preliminary data.</text>
</comment>
<name>A0A0L6UZ61_9BASI</name>
<protein>
    <submittedName>
        <fullName evidence="3">Uncharacterized protein</fullName>
    </submittedName>
</protein>
<proteinExistence type="predicted"/>
<reference evidence="3 4" key="1">
    <citation type="submission" date="2015-08" db="EMBL/GenBank/DDBJ databases">
        <title>Next Generation Sequencing and Analysis of the Genome of Puccinia sorghi L Schw, the Causal Agent of Maize Common Rust.</title>
        <authorList>
            <person name="Rochi L."/>
            <person name="Burguener G."/>
            <person name="Darino M."/>
            <person name="Turjanski A."/>
            <person name="Kreff E."/>
            <person name="Dieguez M.J."/>
            <person name="Sacco F."/>
        </authorList>
    </citation>
    <scope>NUCLEOTIDE SEQUENCE [LARGE SCALE GENOMIC DNA]</scope>
    <source>
        <strain evidence="3 4">RO10H11247</strain>
    </source>
</reference>
<organism evidence="3 4">
    <name type="scientific">Puccinia sorghi</name>
    <dbReference type="NCBI Taxonomy" id="27349"/>
    <lineage>
        <taxon>Eukaryota</taxon>
        <taxon>Fungi</taxon>
        <taxon>Dikarya</taxon>
        <taxon>Basidiomycota</taxon>
        <taxon>Pucciniomycotina</taxon>
        <taxon>Pucciniomycetes</taxon>
        <taxon>Pucciniales</taxon>
        <taxon>Pucciniaceae</taxon>
        <taxon>Puccinia</taxon>
    </lineage>
</organism>
<evidence type="ECO:0000256" key="2">
    <source>
        <dbReference type="SAM" id="SignalP"/>
    </source>
</evidence>